<name>A0ABT5FAK1_9GAMM</name>
<dbReference type="SUPFAM" id="SSF52172">
    <property type="entry name" value="CheY-like"/>
    <property type="match status" value="1"/>
</dbReference>
<gene>
    <name evidence="4" type="ORF">PN838_04220</name>
</gene>
<dbReference type="InterPro" id="IPR011006">
    <property type="entry name" value="CheY-like_superfamily"/>
</dbReference>
<evidence type="ECO:0000256" key="2">
    <source>
        <dbReference type="PROSITE-ProRule" id="PRU00169"/>
    </source>
</evidence>
<feature type="domain" description="Response regulatory" evidence="3">
    <location>
        <begin position="1"/>
        <end position="118"/>
    </location>
</feature>
<dbReference type="CDD" id="cd17546">
    <property type="entry name" value="REC_hyHK_CKI1_RcsC-like"/>
    <property type="match status" value="1"/>
</dbReference>
<evidence type="ECO:0000313" key="4">
    <source>
        <dbReference type="EMBL" id="MDC2888154.1"/>
    </source>
</evidence>
<dbReference type="InterPro" id="IPR001789">
    <property type="entry name" value="Sig_transdc_resp-reg_receiver"/>
</dbReference>
<proteinExistence type="predicted"/>
<protein>
    <submittedName>
        <fullName evidence="4">Response regulator</fullName>
    </submittedName>
</protein>
<dbReference type="Pfam" id="PF00072">
    <property type="entry name" value="Response_reg"/>
    <property type="match status" value="1"/>
</dbReference>
<dbReference type="PANTHER" id="PTHR45339:SF6">
    <property type="entry name" value="SENSORY HISTIDINE PROTEIN KINASE"/>
    <property type="match status" value="1"/>
</dbReference>
<evidence type="ECO:0000256" key="1">
    <source>
        <dbReference type="ARBA" id="ARBA00022553"/>
    </source>
</evidence>
<organism evidence="4 5">
    <name type="scientific">Psychrosphaera algicola</name>
    <dbReference type="NCBI Taxonomy" id="3023714"/>
    <lineage>
        <taxon>Bacteria</taxon>
        <taxon>Pseudomonadati</taxon>
        <taxon>Pseudomonadota</taxon>
        <taxon>Gammaproteobacteria</taxon>
        <taxon>Alteromonadales</taxon>
        <taxon>Pseudoalteromonadaceae</taxon>
        <taxon>Psychrosphaera</taxon>
    </lineage>
</organism>
<keyword evidence="5" id="KW-1185">Reference proteome</keyword>
<dbReference type="SMART" id="SM00448">
    <property type="entry name" value="REC"/>
    <property type="match status" value="1"/>
</dbReference>
<evidence type="ECO:0000313" key="5">
    <source>
        <dbReference type="Proteomes" id="UP001528411"/>
    </source>
</evidence>
<evidence type="ECO:0000259" key="3">
    <source>
        <dbReference type="PROSITE" id="PS50110"/>
    </source>
</evidence>
<comment type="caution">
    <text evidence="4">The sequence shown here is derived from an EMBL/GenBank/DDBJ whole genome shotgun (WGS) entry which is preliminary data.</text>
</comment>
<dbReference type="PROSITE" id="PS50110">
    <property type="entry name" value="RESPONSE_REGULATORY"/>
    <property type="match status" value="1"/>
</dbReference>
<dbReference type="EMBL" id="JAQOMS010000002">
    <property type="protein sequence ID" value="MDC2888154.1"/>
    <property type="molecule type" value="Genomic_DNA"/>
</dbReference>
<dbReference type="Proteomes" id="UP001528411">
    <property type="component" value="Unassembled WGS sequence"/>
</dbReference>
<accession>A0ABT5FAK1</accession>
<sequence length="119" mass="13610">MVVEDNDINYLVAERFLKSLDLCAVRAERGEEAVAMFEQHPFELILMDCMLLGMDGYDATRCIRDVELLKKLKPSYIIALTADVSKENKQRCLHAGMDDYMSKPFDFKVLADMIKQVLG</sequence>
<reference evidence="4 5" key="1">
    <citation type="submission" date="2023-01" db="EMBL/GenBank/DDBJ databases">
        <title>Psychrosphaera sp. nov., isolated from marine algae.</title>
        <authorList>
            <person name="Bayburt H."/>
            <person name="Choi B.J."/>
            <person name="Kim J.M."/>
            <person name="Choi D.G."/>
            <person name="Jeon C.O."/>
        </authorList>
    </citation>
    <scope>NUCLEOTIDE SEQUENCE [LARGE SCALE GENOMIC DNA]</scope>
    <source>
        <strain evidence="4 5">G1-22</strain>
    </source>
</reference>
<dbReference type="RefSeq" id="WP_272179851.1">
    <property type="nucleotide sequence ID" value="NZ_JAQOMS010000002.1"/>
</dbReference>
<keyword evidence="1 2" id="KW-0597">Phosphoprotein</keyword>
<dbReference type="Gene3D" id="3.40.50.2300">
    <property type="match status" value="1"/>
</dbReference>
<dbReference type="PANTHER" id="PTHR45339">
    <property type="entry name" value="HYBRID SIGNAL TRANSDUCTION HISTIDINE KINASE J"/>
    <property type="match status" value="1"/>
</dbReference>
<feature type="modified residue" description="4-aspartylphosphate" evidence="2">
    <location>
        <position position="48"/>
    </location>
</feature>